<evidence type="ECO:0000256" key="3">
    <source>
        <dbReference type="ARBA" id="ARBA00022840"/>
    </source>
</evidence>
<comment type="caution">
    <text evidence="6">The sequence shown here is derived from an EMBL/GenBank/DDBJ whole genome shotgun (WGS) entry which is preliminary data.</text>
</comment>
<dbReference type="Proteomes" id="UP001632037">
    <property type="component" value="Unassembled WGS sequence"/>
</dbReference>
<evidence type="ECO:0000259" key="5">
    <source>
        <dbReference type="Pfam" id="PF00004"/>
    </source>
</evidence>
<gene>
    <name evidence="6" type="ORF">V7S43_009459</name>
</gene>
<dbReference type="InterPro" id="IPR003959">
    <property type="entry name" value="ATPase_AAA_core"/>
</dbReference>
<dbReference type="Gene3D" id="1.10.8.60">
    <property type="match status" value="1"/>
</dbReference>
<evidence type="ECO:0000256" key="4">
    <source>
        <dbReference type="SAM" id="MobiDB-lite"/>
    </source>
</evidence>
<dbReference type="CDD" id="cd00009">
    <property type="entry name" value="AAA"/>
    <property type="match status" value="1"/>
</dbReference>
<comment type="similarity">
    <text evidence="1">Belongs to the CbxX/CfxQ family.</text>
</comment>
<dbReference type="PANTHER" id="PTHR43392">
    <property type="entry name" value="AAA-TYPE ATPASE FAMILY PROTEIN / ANKYRIN REPEAT FAMILY PROTEIN"/>
    <property type="match status" value="1"/>
</dbReference>
<keyword evidence="3" id="KW-0067">ATP-binding</keyword>
<keyword evidence="2" id="KW-0547">Nucleotide-binding</keyword>
<dbReference type="EMBL" id="JBIMZQ010000020">
    <property type="protein sequence ID" value="KAL3665423.1"/>
    <property type="molecule type" value="Genomic_DNA"/>
</dbReference>
<reference evidence="6 7" key="1">
    <citation type="submission" date="2024-09" db="EMBL/GenBank/DDBJ databases">
        <title>Genome sequencing and assembly of Phytophthora oleae, isolate VK10A, causative agent of rot of olive drupes.</title>
        <authorList>
            <person name="Conti Taguali S."/>
            <person name="Riolo M."/>
            <person name="La Spada F."/>
            <person name="Cacciola S.O."/>
            <person name="Dionisio G."/>
        </authorList>
    </citation>
    <scope>NUCLEOTIDE SEQUENCE [LARGE SCALE GENOMIC DNA]</scope>
    <source>
        <strain evidence="6 7">VK10A</strain>
    </source>
</reference>
<sequence length="501" mass="56009">MYGKLVLDVLVEKVHGTESDDLAVLLIGYEQEMLELLRTQNPGLMRRFPPQYAFHFEDYTDHELLEILEWNCEKRSVAFPFDVDEALLKQLALQKTQPNFGNAGAVEQLLKQAMSKAMNRPMVGGKTVLTLADVGVDEVSKEEKDPITLLDKLYRMDEIRNQLTQLRNEMIVADREGSGMPEVGHFVFRGSPGTGKTTVARVMADILHGMGVLATLKLVETSGLDLTAEYIGQTKKKVTEKLGEAKGGLLSIDEAYELGKGPYGEEAMTTLVAAMTDPSYVGMVIIISGYPKDMDQMLKRNAGLKSRFTRFIDFPDWEPQDSVAFLQGEAQKEGVDLEWEAEVLLLQTFSELKKLEGFGNGRDAVRVWRELLQSRAQQVFNSPEQIRTITAKDAAMAGEIMLTAQRPPDGPLLSQSSVARDISMFMTQQQHPRPSEAFAESTQQLEVEEVKVEVEEVPEVEKRFDNERDPGVSRTGTSSSVLKKITRHSRVIETCRGTEEA</sequence>
<dbReference type="PANTHER" id="PTHR43392:SF2">
    <property type="entry name" value="AAA-TYPE ATPASE FAMILY PROTEIN _ ANKYRIN REPEAT FAMILY PROTEIN"/>
    <property type="match status" value="1"/>
</dbReference>
<dbReference type="InterPro" id="IPR027417">
    <property type="entry name" value="P-loop_NTPase"/>
</dbReference>
<dbReference type="GO" id="GO:0005524">
    <property type="term" value="F:ATP binding"/>
    <property type="evidence" value="ECO:0007669"/>
    <property type="project" value="UniProtKB-KW"/>
</dbReference>
<accession>A0ABD3FF66</accession>
<dbReference type="SUPFAM" id="SSF52540">
    <property type="entry name" value="P-loop containing nucleoside triphosphate hydrolases"/>
    <property type="match status" value="2"/>
</dbReference>
<feature type="compositionally biased region" description="Basic and acidic residues" evidence="4">
    <location>
        <begin position="461"/>
        <end position="471"/>
    </location>
</feature>
<feature type="region of interest" description="Disordered" evidence="4">
    <location>
        <begin position="461"/>
        <end position="483"/>
    </location>
</feature>
<protein>
    <recommendedName>
        <fullName evidence="5">ATPase AAA-type core domain-containing protein</fullName>
    </recommendedName>
</protein>
<feature type="domain" description="ATPase AAA-type core" evidence="5">
    <location>
        <begin position="188"/>
        <end position="314"/>
    </location>
</feature>
<dbReference type="Pfam" id="PF00004">
    <property type="entry name" value="AAA"/>
    <property type="match status" value="1"/>
</dbReference>
<keyword evidence="7" id="KW-1185">Reference proteome</keyword>
<dbReference type="FunFam" id="3.40.50.300:FF:000216">
    <property type="entry name" value="Type VII secretion ATPase EccA"/>
    <property type="match status" value="1"/>
</dbReference>
<proteinExistence type="inferred from homology"/>
<evidence type="ECO:0000256" key="1">
    <source>
        <dbReference type="ARBA" id="ARBA00010378"/>
    </source>
</evidence>
<dbReference type="InterPro" id="IPR000641">
    <property type="entry name" value="CbxX/CfxQ"/>
</dbReference>
<evidence type="ECO:0000256" key="2">
    <source>
        <dbReference type="ARBA" id="ARBA00022741"/>
    </source>
</evidence>
<evidence type="ECO:0000313" key="7">
    <source>
        <dbReference type="Proteomes" id="UP001632037"/>
    </source>
</evidence>
<name>A0ABD3FF66_9STRA</name>
<dbReference type="AlphaFoldDB" id="A0ABD3FF66"/>
<evidence type="ECO:0000313" key="6">
    <source>
        <dbReference type="EMBL" id="KAL3665423.1"/>
    </source>
</evidence>
<dbReference type="PRINTS" id="PR00819">
    <property type="entry name" value="CBXCFQXSUPER"/>
</dbReference>
<organism evidence="6 7">
    <name type="scientific">Phytophthora oleae</name>
    <dbReference type="NCBI Taxonomy" id="2107226"/>
    <lineage>
        <taxon>Eukaryota</taxon>
        <taxon>Sar</taxon>
        <taxon>Stramenopiles</taxon>
        <taxon>Oomycota</taxon>
        <taxon>Peronosporomycetes</taxon>
        <taxon>Peronosporales</taxon>
        <taxon>Peronosporaceae</taxon>
        <taxon>Phytophthora</taxon>
    </lineage>
</organism>
<dbReference type="Gene3D" id="3.40.50.300">
    <property type="entry name" value="P-loop containing nucleotide triphosphate hydrolases"/>
    <property type="match status" value="1"/>
</dbReference>
<dbReference type="InterPro" id="IPR050773">
    <property type="entry name" value="CbxX/CfxQ_RuBisCO_ESX"/>
</dbReference>